<dbReference type="STRING" id="1577791.Mpt1_c03410"/>
<accession>A0A0A7LD60</accession>
<dbReference type="EMBL" id="CP010070">
    <property type="protein sequence ID" value="AIZ56237.1"/>
    <property type="molecule type" value="Genomic_DNA"/>
</dbReference>
<dbReference type="InterPro" id="IPR049939">
    <property type="entry name" value="NifE-like"/>
</dbReference>
<dbReference type="Proteomes" id="UP000030787">
    <property type="component" value="Chromosome"/>
</dbReference>
<evidence type="ECO:0000313" key="2">
    <source>
        <dbReference type="EMBL" id="AIZ56237.1"/>
    </source>
</evidence>
<gene>
    <name evidence="2" type="ORF">Mpt1_c03410</name>
</gene>
<dbReference type="RefSeq" id="WP_158386726.1">
    <property type="nucleotide sequence ID" value="NZ_CP010070.1"/>
</dbReference>
<dbReference type="GO" id="GO:0016491">
    <property type="term" value="F:oxidoreductase activity"/>
    <property type="evidence" value="ECO:0007669"/>
    <property type="project" value="InterPro"/>
</dbReference>
<name>A0A0A7LD60_9ARCH</name>
<evidence type="ECO:0000259" key="1">
    <source>
        <dbReference type="Pfam" id="PF00148"/>
    </source>
</evidence>
<organism evidence="2 3">
    <name type="scientific">Candidatus Methanoplasma termitum</name>
    <dbReference type="NCBI Taxonomy" id="1577791"/>
    <lineage>
        <taxon>Archaea</taxon>
        <taxon>Methanobacteriati</taxon>
        <taxon>Thermoplasmatota</taxon>
        <taxon>Thermoplasmata</taxon>
        <taxon>Methanomassiliicoccales</taxon>
        <taxon>Methanomassiliicoccaceae</taxon>
        <taxon>Candidatus Methanoplasma</taxon>
    </lineage>
</organism>
<dbReference type="SUPFAM" id="SSF53807">
    <property type="entry name" value="Helical backbone' metal receptor"/>
    <property type="match status" value="1"/>
</dbReference>
<dbReference type="AlphaFoldDB" id="A0A0A7LD60"/>
<feature type="domain" description="Nitrogenase/oxidoreductase component 1" evidence="1">
    <location>
        <begin position="10"/>
        <end position="421"/>
    </location>
</feature>
<dbReference type="OrthoDB" id="61861at2157"/>
<sequence length="422" mass="46693">MIERICMDGFTGALLAAESFIDGRAVLHGPGGCRGYNFLLASNCFPRSEPEDMKKYSIQYFFGSPRIPCTYIDEESYINGSEKKLEESIPIICGADDSFDVFIPSPGAALIGDNITDAIERAGYKEKALAIDESLISQPFSTSYDHIVKTIIEWKAPRKKEKIPRAVNILGLPISSKDWQDALEELKSILKDMEIEIISSPGAGCGLDELERSTAAEYNVCVCPEYCKKTAEFYEREYGISTIFSEAGAPVGFDATEHWAKNIGKVMGADTSKIEGRIRTAKQRVFKKMNSSFLSRRVKGMGFTIMADSSITYPLTKWLYDYLCFLPVSISVDPGEDSGMESSIVEFLNEKRIKEAWNSNPSQPVDLLFTDGHTAETQTMLGKCIKGVDICAPSLAGMSFIPRPIFGIRGAIYILDEIYGSI</sequence>
<dbReference type="HOGENOM" id="CLU_051299_0_0_2"/>
<protein>
    <submittedName>
        <fullName evidence="2">Nitrogenase molybdenum-iron protein, alpha and beta chain</fullName>
    </submittedName>
</protein>
<dbReference type="InterPro" id="IPR000510">
    <property type="entry name" value="Nase/OxRdtase_comp1"/>
</dbReference>
<proteinExistence type="predicted"/>
<dbReference type="GeneID" id="24818012"/>
<reference evidence="2 3" key="1">
    <citation type="journal article" date="2014" name="Appl. Environ. Microbiol.">
        <title>Comparative Genome Analysis of 'Candidatus Methanoplasma termitum' Indicates a New Mode of Energy Metabolism in the Seventh Order of Methanogens.</title>
        <authorList>
            <person name="Lang K."/>
            <person name="Schuldes J."/>
            <person name="Klingl A."/>
            <person name="Poehlein A."/>
            <person name="Daniel R."/>
            <person name="Brune A."/>
        </authorList>
    </citation>
    <scope>NUCLEOTIDE SEQUENCE [LARGE SCALE GENOMIC DNA]</scope>
    <source>
        <strain evidence="3">Mpt1</strain>
    </source>
</reference>
<evidence type="ECO:0000313" key="3">
    <source>
        <dbReference type="Proteomes" id="UP000030787"/>
    </source>
</evidence>
<dbReference type="PANTHER" id="PTHR42956:SF1">
    <property type="entry name" value="NITROGENASE IRON-MOLYBDENUM COFACTOR BIOSYNTHESIS PROTEIN NIFE"/>
    <property type="match status" value="1"/>
</dbReference>
<dbReference type="PANTHER" id="PTHR42956">
    <property type="entry name" value="NITROGENASE IRON-MOLYBDENUM COFACTOR BIOSYNTHESIS PROTEIN NIFE"/>
    <property type="match status" value="1"/>
</dbReference>
<dbReference type="Pfam" id="PF00148">
    <property type="entry name" value="Oxidored_nitro"/>
    <property type="match status" value="1"/>
</dbReference>
<dbReference type="KEGG" id="mear:Mpt1_c03410"/>
<dbReference type="Gene3D" id="3.40.50.1980">
    <property type="entry name" value="Nitrogenase molybdenum iron protein domain"/>
    <property type="match status" value="2"/>
</dbReference>
<keyword evidence="3" id="KW-1185">Reference proteome</keyword>